<dbReference type="EMBL" id="CM004392">
    <property type="protein sequence ID" value="KAG8652207.1"/>
    <property type="molecule type" value="Genomic_DNA"/>
</dbReference>
<protein>
    <submittedName>
        <fullName evidence="1">Uncharacterized protein</fullName>
    </submittedName>
</protein>
<keyword evidence="2" id="KW-1185">Reference proteome</keyword>
<reference evidence="2" key="1">
    <citation type="journal article" date="2016" name="Nat. Biotechnol.">
        <title>Sequencing wild and cultivated cassava and related species reveals extensive interspecific hybridization and genetic diversity.</title>
        <authorList>
            <person name="Bredeson J.V."/>
            <person name="Lyons J.B."/>
            <person name="Prochnik S.E."/>
            <person name="Wu G.A."/>
            <person name="Ha C.M."/>
            <person name="Edsinger-Gonzales E."/>
            <person name="Grimwood J."/>
            <person name="Schmutz J."/>
            <person name="Rabbi I.Y."/>
            <person name="Egesi C."/>
            <person name="Nauluvula P."/>
            <person name="Lebot V."/>
            <person name="Ndunguru J."/>
            <person name="Mkamilo G."/>
            <person name="Bart R.S."/>
            <person name="Setter T.L."/>
            <person name="Gleadow R.M."/>
            <person name="Kulakow P."/>
            <person name="Ferguson M.E."/>
            <person name="Rounsley S."/>
            <person name="Rokhsar D.S."/>
        </authorList>
    </citation>
    <scope>NUCLEOTIDE SEQUENCE [LARGE SCALE GENOMIC DNA]</scope>
    <source>
        <strain evidence="2">cv. AM560-2</strain>
    </source>
</reference>
<evidence type="ECO:0000313" key="2">
    <source>
        <dbReference type="Proteomes" id="UP000091857"/>
    </source>
</evidence>
<evidence type="ECO:0000313" key="1">
    <source>
        <dbReference type="EMBL" id="KAG8652207.1"/>
    </source>
</evidence>
<sequence>MNLQEDSMEELEPLFDYRRVQPLNFVCLDDDDGSDTSPLPAIKRRKTFQNPKAIVKEVDDEDVEVVGVKCKDKDEEDWLPPPPKVSCDFGNRLGEDSTIKELRLKKQELESLANSGVDVLQAVEESVKKELSGSLKAALHAVSEQPLKPPCERAKIVISVQDKDELKQFRIYKDDNFERLFKLYADKVKLNIQNLVFSFDGDKISPTASPDSLGMEDEDIIEVHVKKSE</sequence>
<proteinExistence type="predicted"/>
<organism evidence="1 2">
    <name type="scientific">Manihot esculenta</name>
    <name type="common">Cassava</name>
    <name type="synonym">Jatropha manihot</name>
    <dbReference type="NCBI Taxonomy" id="3983"/>
    <lineage>
        <taxon>Eukaryota</taxon>
        <taxon>Viridiplantae</taxon>
        <taxon>Streptophyta</taxon>
        <taxon>Embryophyta</taxon>
        <taxon>Tracheophyta</taxon>
        <taxon>Spermatophyta</taxon>
        <taxon>Magnoliopsida</taxon>
        <taxon>eudicotyledons</taxon>
        <taxon>Gunneridae</taxon>
        <taxon>Pentapetalae</taxon>
        <taxon>rosids</taxon>
        <taxon>fabids</taxon>
        <taxon>Malpighiales</taxon>
        <taxon>Euphorbiaceae</taxon>
        <taxon>Crotonoideae</taxon>
        <taxon>Manihoteae</taxon>
        <taxon>Manihot</taxon>
    </lineage>
</organism>
<comment type="caution">
    <text evidence="1">The sequence shown here is derived from an EMBL/GenBank/DDBJ whole genome shotgun (WGS) entry which is preliminary data.</text>
</comment>
<dbReference type="Proteomes" id="UP000091857">
    <property type="component" value="Chromosome 6"/>
</dbReference>
<gene>
    <name evidence="1" type="ORF">MANES_06G064100v8</name>
</gene>
<name>A0ACB7HHV9_MANES</name>
<accession>A0ACB7HHV9</accession>